<name>A0ABQ7HUS8_9MICR</name>
<evidence type="ECO:0000256" key="1">
    <source>
        <dbReference type="ARBA" id="ARBA00004123"/>
    </source>
</evidence>
<keyword evidence="4" id="KW-0862">Zinc</keyword>
<evidence type="ECO:0000259" key="6">
    <source>
        <dbReference type="PROSITE" id="PS50171"/>
    </source>
</evidence>
<protein>
    <submittedName>
        <fullName evidence="7">CGG triplet repeat-binding protein 1</fullName>
    </submittedName>
</protein>
<dbReference type="EMBL" id="SBIQ01001331">
    <property type="protein sequence ID" value="KAF7670492.1"/>
    <property type="molecule type" value="Genomic_DNA"/>
</dbReference>
<evidence type="ECO:0000256" key="4">
    <source>
        <dbReference type="ARBA" id="ARBA00022833"/>
    </source>
</evidence>
<feature type="non-terminal residue" evidence="7">
    <location>
        <position position="143"/>
    </location>
</feature>
<proteinExistence type="predicted"/>
<accession>A0ABQ7HUS8</accession>
<dbReference type="Gene3D" id="3.30.160.60">
    <property type="entry name" value="Classic Zinc Finger"/>
    <property type="match status" value="1"/>
</dbReference>
<comment type="subcellular location">
    <subcellularLocation>
        <location evidence="1">Nucleus</location>
    </subcellularLocation>
</comment>
<organism evidence="7 8">
    <name type="scientific">Astathelohania contejeani</name>
    <dbReference type="NCBI Taxonomy" id="164912"/>
    <lineage>
        <taxon>Eukaryota</taxon>
        <taxon>Fungi</taxon>
        <taxon>Fungi incertae sedis</taxon>
        <taxon>Microsporidia</taxon>
        <taxon>Astathelohaniidae</taxon>
        <taxon>Astathelohania</taxon>
    </lineage>
</organism>
<evidence type="ECO:0000313" key="8">
    <source>
        <dbReference type="Proteomes" id="UP001516464"/>
    </source>
</evidence>
<evidence type="ECO:0000256" key="2">
    <source>
        <dbReference type="ARBA" id="ARBA00022723"/>
    </source>
</evidence>
<sequence>MAKNKQSKKEKAQNYATLCKKSLVVEPNDNLFCRYCNSVLNTDRKSNISSHLITKQHKDNIATETNKIYENGFLNFPKKSTADIILKRFTEANIPLYKIRNKSITKMFEALNITLPCETSLRSKVEELANKKRETMKNILKDQ</sequence>
<dbReference type="Proteomes" id="UP001516464">
    <property type="component" value="Unassembled WGS sequence"/>
</dbReference>
<evidence type="ECO:0000313" key="7">
    <source>
        <dbReference type="EMBL" id="KAF7670492.1"/>
    </source>
</evidence>
<dbReference type="PROSITE" id="PS50171">
    <property type="entry name" value="ZF_MATRIN"/>
    <property type="match status" value="1"/>
</dbReference>
<evidence type="ECO:0000256" key="5">
    <source>
        <dbReference type="ARBA" id="ARBA00023242"/>
    </source>
</evidence>
<keyword evidence="8" id="KW-1185">Reference proteome</keyword>
<keyword evidence="5" id="KW-0539">Nucleus</keyword>
<keyword evidence="2" id="KW-0479">Metal-binding</keyword>
<feature type="domain" description="Matrin-type" evidence="6">
    <location>
        <begin position="31"/>
        <end position="63"/>
    </location>
</feature>
<gene>
    <name evidence="7" type="primary">Cggbp1</name>
    <name evidence="7" type="ORF">TCON_2852</name>
</gene>
<evidence type="ECO:0000256" key="3">
    <source>
        <dbReference type="ARBA" id="ARBA00022771"/>
    </source>
</evidence>
<dbReference type="InterPro" id="IPR000690">
    <property type="entry name" value="Matrin/U1-C_Znf_C2H2"/>
</dbReference>
<reference evidence="7 8" key="1">
    <citation type="submission" date="2019-01" db="EMBL/GenBank/DDBJ databases">
        <title>Genomes sequencing and comparative genomics of infectious freshwater microsporidia, Cucumispora dikerogammari and Thelohania contejeani.</title>
        <authorList>
            <person name="Cormier A."/>
            <person name="Giraud I."/>
            <person name="Wattier R."/>
            <person name="Teixeira M."/>
            <person name="Grandjean F."/>
            <person name="Rigaud T."/>
            <person name="Cordaux R."/>
        </authorList>
    </citation>
    <scope>NUCLEOTIDE SEQUENCE [LARGE SCALE GENOMIC DNA]</scope>
    <source>
        <strain evidence="7">T1</strain>
        <tissue evidence="7">Spores</tissue>
    </source>
</reference>
<keyword evidence="3" id="KW-0863">Zinc-finger</keyword>
<comment type="caution">
    <text evidence="7">The sequence shown here is derived from an EMBL/GenBank/DDBJ whole genome shotgun (WGS) entry which is preliminary data.</text>
</comment>